<keyword evidence="3" id="KW-1185">Reference proteome</keyword>
<accession>A0AAP0FV59</accession>
<sequence length="116" mass="12600">MIACAAGASTCLKFSCDFSFLIAFILSVLFSMQQHFLSLGSRLPSSSPFGSGRLLASEINENSQIQQCGEAFGAHYGVHIIICHGLSTVRWNFIGPRQHLDLTEFSTVVLLNGGKF</sequence>
<protein>
    <submittedName>
        <fullName evidence="2">Uncharacterized protein</fullName>
    </submittedName>
</protein>
<keyword evidence="1" id="KW-1133">Transmembrane helix</keyword>
<keyword evidence="1" id="KW-0812">Transmembrane</keyword>
<gene>
    <name evidence="2" type="ORF">KSP39_PZI022709</name>
</gene>
<dbReference type="EMBL" id="JBBWWQ010000020">
    <property type="protein sequence ID" value="KAK8916426.1"/>
    <property type="molecule type" value="Genomic_DNA"/>
</dbReference>
<dbReference type="Proteomes" id="UP001418222">
    <property type="component" value="Unassembled WGS sequence"/>
</dbReference>
<name>A0AAP0FV59_9ASPA</name>
<evidence type="ECO:0000313" key="3">
    <source>
        <dbReference type="Proteomes" id="UP001418222"/>
    </source>
</evidence>
<dbReference type="AlphaFoldDB" id="A0AAP0FV59"/>
<reference evidence="2 3" key="1">
    <citation type="journal article" date="2022" name="Nat. Plants">
        <title>Genomes of leafy and leafless Platanthera orchids illuminate the evolution of mycoheterotrophy.</title>
        <authorList>
            <person name="Li M.H."/>
            <person name="Liu K.W."/>
            <person name="Li Z."/>
            <person name="Lu H.C."/>
            <person name="Ye Q.L."/>
            <person name="Zhang D."/>
            <person name="Wang J.Y."/>
            <person name="Li Y.F."/>
            <person name="Zhong Z.M."/>
            <person name="Liu X."/>
            <person name="Yu X."/>
            <person name="Liu D.K."/>
            <person name="Tu X.D."/>
            <person name="Liu B."/>
            <person name="Hao Y."/>
            <person name="Liao X.Y."/>
            <person name="Jiang Y.T."/>
            <person name="Sun W.H."/>
            <person name="Chen J."/>
            <person name="Chen Y.Q."/>
            <person name="Ai Y."/>
            <person name="Zhai J.W."/>
            <person name="Wu S.S."/>
            <person name="Zhou Z."/>
            <person name="Hsiao Y.Y."/>
            <person name="Wu W.L."/>
            <person name="Chen Y.Y."/>
            <person name="Lin Y.F."/>
            <person name="Hsu J.L."/>
            <person name="Li C.Y."/>
            <person name="Wang Z.W."/>
            <person name="Zhao X."/>
            <person name="Zhong W.Y."/>
            <person name="Ma X.K."/>
            <person name="Ma L."/>
            <person name="Huang J."/>
            <person name="Chen G.Z."/>
            <person name="Huang M.Z."/>
            <person name="Huang L."/>
            <person name="Peng D.H."/>
            <person name="Luo Y.B."/>
            <person name="Zou S.Q."/>
            <person name="Chen S.P."/>
            <person name="Lan S."/>
            <person name="Tsai W.C."/>
            <person name="Van de Peer Y."/>
            <person name="Liu Z.J."/>
        </authorList>
    </citation>
    <scope>NUCLEOTIDE SEQUENCE [LARGE SCALE GENOMIC DNA]</scope>
    <source>
        <strain evidence="2">Lor287</strain>
    </source>
</reference>
<keyword evidence="1" id="KW-0472">Membrane</keyword>
<comment type="caution">
    <text evidence="2">The sequence shown here is derived from an EMBL/GenBank/DDBJ whole genome shotgun (WGS) entry which is preliminary data.</text>
</comment>
<evidence type="ECO:0000256" key="1">
    <source>
        <dbReference type="SAM" id="Phobius"/>
    </source>
</evidence>
<feature type="transmembrane region" description="Helical" evidence="1">
    <location>
        <begin position="18"/>
        <end position="37"/>
    </location>
</feature>
<organism evidence="2 3">
    <name type="scientific">Platanthera zijinensis</name>
    <dbReference type="NCBI Taxonomy" id="2320716"/>
    <lineage>
        <taxon>Eukaryota</taxon>
        <taxon>Viridiplantae</taxon>
        <taxon>Streptophyta</taxon>
        <taxon>Embryophyta</taxon>
        <taxon>Tracheophyta</taxon>
        <taxon>Spermatophyta</taxon>
        <taxon>Magnoliopsida</taxon>
        <taxon>Liliopsida</taxon>
        <taxon>Asparagales</taxon>
        <taxon>Orchidaceae</taxon>
        <taxon>Orchidoideae</taxon>
        <taxon>Orchideae</taxon>
        <taxon>Orchidinae</taxon>
        <taxon>Platanthera</taxon>
    </lineage>
</organism>
<proteinExistence type="predicted"/>
<evidence type="ECO:0000313" key="2">
    <source>
        <dbReference type="EMBL" id="KAK8916426.1"/>
    </source>
</evidence>